<organism evidence="10 11">
    <name type="scientific">Hondaea fermentalgiana</name>
    <dbReference type="NCBI Taxonomy" id="2315210"/>
    <lineage>
        <taxon>Eukaryota</taxon>
        <taxon>Sar</taxon>
        <taxon>Stramenopiles</taxon>
        <taxon>Bigyra</taxon>
        <taxon>Labyrinthulomycetes</taxon>
        <taxon>Thraustochytrida</taxon>
        <taxon>Thraustochytriidae</taxon>
        <taxon>Hondaea</taxon>
    </lineage>
</organism>
<keyword evidence="5" id="KW-0443">Lipid metabolism</keyword>
<dbReference type="GO" id="GO:0016788">
    <property type="term" value="F:hydrolase activity, acting on ester bonds"/>
    <property type="evidence" value="ECO:0007669"/>
    <property type="project" value="InterPro"/>
</dbReference>
<gene>
    <name evidence="10" type="ORF">FCC1311_008191</name>
</gene>
<keyword evidence="6" id="KW-0325">Glycoprotein</keyword>
<dbReference type="OrthoDB" id="9974421at2759"/>
<dbReference type="AlphaFoldDB" id="A0A2R5GVK2"/>
<keyword evidence="3 7" id="KW-0378">Hydrolase</keyword>
<feature type="active site" description="Charge relay system" evidence="8">
    <location>
        <position position="366"/>
    </location>
</feature>
<evidence type="ECO:0000313" key="10">
    <source>
        <dbReference type="EMBL" id="GBG34595.1"/>
    </source>
</evidence>
<sequence length="424" mass="46766">MVTMFMASAIEEEIKAEESASGLQRMLRFVLRWLRTRVSNMRLRRALGALLAISVTAVLVCGLAQRPSASLCMIAQEHLGLDCEEHLATTKDGYTLVLKRIPNPEGQPVLLMPGLLDSAATFLLLGRHDSLPGVLFDRGYDVWLLEKRGRAPWRHDRYTSQDPEFWNFSFDENIRFDIPAMVEYVHRVTGNEIASIVGHSEGGMLAAVAAAESKSTSRHVRSIVALGAPLASWGSGSGPATYLPEIPDAIVRNVHPGLFWGALRIVFSGTCGMFPGACVRLICATAGCANPQAFDPEVISRIFNFYPRETSLKNIQHYIQCERAGRLQHYDYGEEGNLAYYGQLEPPAYDLGKLDTPLALFYGASDRLVTPSSHETAAASLRPGILRQVNLTGTHGHVDFVWAKSAKRDLYLPITDFISSMLSN</sequence>
<evidence type="ECO:0000256" key="5">
    <source>
        <dbReference type="ARBA" id="ARBA00023098"/>
    </source>
</evidence>
<dbReference type="Proteomes" id="UP000241890">
    <property type="component" value="Unassembled WGS sequence"/>
</dbReference>
<dbReference type="GO" id="GO:0016042">
    <property type="term" value="P:lipid catabolic process"/>
    <property type="evidence" value="ECO:0007669"/>
    <property type="project" value="UniProtKB-KW"/>
</dbReference>
<feature type="domain" description="Partial AB-hydrolase lipase" evidence="9">
    <location>
        <begin position="77"/>
        <end position="124"/>
    </location>
</feature>
<evidence type="ECO:0000256" key="4">
    <source>
        <dbReference type="ARBA" id="ARBA00022963"/>
    </source>
</evidence>
<evidence type="ECO:0000256" key="2">
    <source>
        <dbReference type="ARBA" id="ARBA00022729"/>
    </source>
</evidence>
<feature type="active site" description="Nucleophile" evidence="8">
    <location>
        <position position="200"/>
    </location>
</feature>
<keyword evidence="11" id="KW-1185">Reference proteome</keyword>
<feature type="active site" description="Charge relay system" evidence="8">
    <location>
        <position position="397"/>
    </location>
</feature>
<evidence type="ECO:0000256" key="3">
    <source>
        <dbReference type="ARBA" id="ARBA00022801"/>
    </source>
</evidence>
<dbReference type="InParanoid" id="A0A2R5GVK2"/>
<evidence type="ECO:0000256" key="8">
    <source>
        <dbReference type="PIRSR" id="PIRSR000862-1"/>
    </source>
</evidence>
<protein>
    <recommendedName>
        <fullName evidence="7">Lipase</fullName>
    </recommendedName>
</protein>
<evidence type="ECO:0000256" key="6">
    <source>
        <dbReference type="ARBA" id="ARBA00023180"/>
    </source>
</evidence>
<dbReference type="Pfam" id="PF04083">
    <property type="entry name" value="Abhydro_lipase"/>
    <property type="match status" value="1"/>
</dbReference>
<name>A0A2R5GVK2_9STRA</name>
<keyword evidence="4 7" id="KW-0442">Lipid degradation</keyword>
<evidence type="ECO:0000259" key="9">
    <source>
        <dbReference type="Pfam" id="PF04083"/>
    </source>
</evidence>
<dbReference type="FunFam" id="3.40.50.1820:FF:000057">
    <property type="entry name" value="Lipase"/>
    <property type="match status" value="1"/>
</dbReference>
<evidence type="ECO:0000313" key="11">
    <source>
        <dbReference type="Proteomes" id="UP000241890"/>
    </source>
</evidence>
<keyword evidence="2" id="KW-0732">Signal</keyword>
<dbReference type="Gene3D" id="3.40.50.1820">
    <property type="entry name" value="alpha/beta hydrolase"/>
    <property type="match status" value="1"/>
</dbReference>
<dbReference type="SUPFAM" id="SSF53474">
    <property type="entry name" value="alpha/beta-Hydrolases"/>
    <property type="match status" value="1"/>
</dbReference>
<dbReference type="InterPro" id="IPR006693">
    <property type="entry name" value="AB_hydrolase_lipase"/>
</dbReference>
<accession>A0A2R5GVK2</accession>
<comment type="caution">
    <text evidence="10">The sequence shown here is derived from an EMBL/GenBank/DDBJ whole genome shotgun (WGS) entry which is preliminary data.</text>
</comment>
<reference evidence="10 11" key="1">
    <citation type="submission" date="2017-12" db="EMBL/GenBank/DDBJ databases">
        <title>Sequencing, de novo assembly and annotation of complete genome of a new Thraustochytrid species, strain FCC1311.</title>
        <authorList>
            <person name="Sedici K."/>
            <person name="Godart F."/>
            <person name="Aiese Cigliano R."/>
            <person name="Sanseverino W."/>
            <person name="Barakat M."/>
            <person name="Ortet P."/>
            <person name="Marechal E."/>
            <person name="Cagnac O."/>
            <person name="Amato A."/>
        </authorList>
    </citation>
    <scope>NUCLEOTIDE SEQUENCE [LARGE SCALE GENOMIC DNA]</scope>
</reference>
<comment type="similarity">
    <text evidence="1 7">Belongs to the AB hydrolase superfamily. Lipase family.</text>
</comment>
<dbReference type="InterPro" id="IPR029058">
    <property type="entry name" value="AB_hydrolase_fold"/>
</dbReference>
<proteinExistence type="inferred from homology"/>
<evidence type="ECO:0000256" key="7">
    <source>
        <dbReference type="PIRNR" id="PIRNR000862"/>
    </source>
</evidence>
<dbReference type="PANTHER" id="PTHR11005">
    <property type="entry name" value="LYSOSOMAL ACID LIPASE-RELATED"/>
    <property type="match status" value="1"/>
</dbReference>
<dbReference type="EMBL" id="BEYU01000203">
    <property type="protein sequence ID" value="GBG34595.1"/>
    <property type="molecule type" value="Genomic_DNA"/>
</dbReference>
<evidence type="ECO:0000256" key="1">
    <source>
        <dbReference type="ARBA" id="ARBA00010701"/>
    </source>
</evidence>
<dbReference type="PIRSF" id="PIRSF000862">
    <property type="entry name" value="Steryl_ester_lip"/>
    <property type="match status" value="1"/>
</dbReference>
<dbReference type="InterPro" id="IPR025483">
    <property type="entry name" value="Lipase_euk"/>
</dbReference>